<dbReference type="Proteomes" id="UP001176521">
    <property type="component" value="Unassembled WGS sequence"/>
</dbReference>
<gene>
    <name evidence="2" type="ORF">OC842_007675</name>
</gene>
<keyword evidence="3" id="KW-1185">Reference proteome</keyword>
<name>A0AAN6G3A5_9BASI</name>
<reference evidence="2" key="1">
    <citation type="journal article" date="2023" name="PhytoFront">
        <title>Draft Genome Resources of Seven Strains of Tilletia horrida, Causal Agent of Kernel Smut of Rice.</title>
        <authorList>
            <person name="Khanal S."/>
            <person name="Antony Babu S."/>
            <person name="Zhou X.G."/>
        </authorList>
    </citation>
    <scope>NUCLEOTIDE SEQUENCE</scope>
    <source>
        <strain evidence="2">TX3</strain>
    </source>
</reference>
<feature type="compositionally biased region" description="Basic residues" evidence="1">
    <location>
        <begin position="303"/>
        <end position="312"/>
    </location>
</feature>
<dbReference type="AlphaFoldDB" id="A0AAN6G3A5"/>
<comment type="caution">
    <text evidence="2">The sequence shown here is derived from an EMBL/GenBank/DDBJ whole genome shotgun (WGS) entry which is preliminary data.</text>
</comment>
<protein>
    <submittedName>
        <fullName evidence="2">Uncharacterized protein</fullName>
    </submittedName>
</protein>
<evidence type="ECO:0000313" key="3">
    <source>
        <dbReference type="Proteomes" id="UP001176521"/>
    </source>
</evidence>
<feature type="region of interest" description="Disordered" evidence="1">
    <location>
        <begin position="99"/>
        <end position="120"/>
    </location>
</feature>
<organism evidence="2 3">
    <name type="scientific">Tilletia horrida</name>
    <dbReference type="NCBI Taxonomy" id="155126"/>
    <lineage>
        <taxon>Eukaryota</taxon>
        <taxon>Fungi</taxon>
        <taxon>Dikarya</taxon>
        <taxon>Basidiomycota</taxon>
        <taxon>Ustilaginomycotina</taxon>
        <taxon>Exobasidiomycetes</taxon>
        <taxon>Tilletiales</taxon>
        <taxon>Tilletiaceae</taxon>
        <taxon>Tilletia</taxon>
    </lineage>
</organism>
<proteinExistence type="predicted"/>
<sequence length="312" mass="34772">MDLIKQAFLKQKRPVDLDKYGAEFAYYKSNRHLAELPIALEDLSAEDFELYYEKSDCVLVPDRAHDVPDSDFHQLKKPDSKRKDVIEAIELESNEFSEDDDKFDAVPAGGAGQSTTAPDDDLFFVSSEVDDEEDEARPETSFNDARCLKCCTLLLPDNEDGNYDKVQLDHATKQHDAVCPRKTCPGLLLMADWEDAGGHCMPLVTGNLPEDLTGMDAEVLRYIKDKIKKVAAREEGRATPGPDELENDAMNYEASTSSKEKGKHREQPEHPPPSPSAPASTTKSIHKRKQPKMSEGIAAEPRPKRRAAARGN</sequence>
<accession>A0AAN6G3A5</accession>
<feature type="region of interest" description="Disordered" evidence="1">
    <location>
        <begin position="231"/>
        <end position="312"/>
    </location>
</feature>
<evidence type="ECO:0000256" key="1">
    <source>
        <dbReference type="SAM" id="MobiDB-lite"/>
    </source>
</evidence>
<dbReference type="EMBL" id="JAPDMQ010001170">
    <property type="protein sequence ID" value="KAK0518799.1"/>
    <property type="molecule type" value="Genomic_DNA"/>
</dbReference>
<evidence type="ECO:0000313" key="2">
    <source>
        <dbReference type="EMBL" id="KAK0518799.1"/>
    </source>
</evidence>
<feature type="compositionally biased region" description="Basic and acidic residues" evidence="1">
    <location>
        <begin position="258"/>
        <end position="269"/>
    </location>
</feature>